<dbReference type="GO" id="GO:0004449">
    <property type="term" value="F:isocitrate dehydrogenase (NAD+) activity"/>
    <property type="evidence" value="ECO:0007669"/>
    <property type="project" value="TreeGrafter"/>
</dbReference>
<dbReference type="PANTHER" id="PTHR11835:SF34">
    <property type="entry name" value="ISOCITRATE DEHYDROGENASE [NAD] SUBUNIT ALPHA, MITOCHONDRIAL"/>
    <property type="match status" value="1"/>
</dbReference>
<evidence type="ECO:0000256" key="13">
    <source>
        <dbReference type="ARBA" id="ARBA00071278"/>
    </source>
</evidence>
<accession>A0A562JF31</accession>
<dbReference type="GO" id="GO:0033708">
    <property type="term" value="F:isocitrate-homoisocitrate dehydrogenase activity"/>
    <property type="evidence" value="ECO:0007669"/>
    <property type="project" value="UniProtKB-EC"/>
</dbReference>
<evidence type="ECO:0000256" key="2">
    <source>
        <dbReference type="ARBA" id="ARBA00007769"/>
    </source>
</evidence>
<name>A0A562JF31_9FIRM</name>
<keyword evidence="17" id="KW-1185">Reference proteome</keyword>
<dbReference type="EMBL" id="VLKH01000003">
    <property type="protein sequence ID" value="TWH81781.1"/>
    <property type="molecule type" value="Genomic_DNA"/>
</dbReference>
<evidence type="ECO:0000256" key="4">
    <source>
        <dbReference type="ARBA" id="ARBA00022842"/>
    </source>
</evidence>
<evidence type="ECO:0000256" key="10">
    <source>
        <dbReference type="ARBA" id="ARBA00060720"/>
    </source>
</evidence>
<comment type="subunit">
    <text evidence="11">Homotetramer. Dimer of dimers. The homotetramer can transiently dissociate into homodimers.</text>
</comment>
<dbReference type="SMART" id="SM01329">
    <property type="entry name" value="Iso_dh"/>
    <property type="match status" value="1"/>
</dbReference>
<dbReference type="GO" id="GO:0006099">
    <property type="term" value="P:tricarboxylic acid cycle"/>
    <property type="evidence" value="ECO:0007669"/>
    <property type="project" value="TreeGrafter"/>
</dbReference>
<dbReference type="PANTHER" id="PTHR11835">
    <property type="entry name" value="DECARBOXYLATING DEHYDROGENASES-ISOCITRATE, ISOPROPYLMALATE, TARTRATE"/>
    <property type="match status" value="1"/>
</dbReference>
<reference evidence="16 17" key="1">
    <citation type="submission" date="2019-07" db="EMBL/GenBank/DDBJ databases">
        <title>Genomic Encyclopedia of Type Strains, Phase I: the one thousand microbial genomes (KMG-I) project.</title>
        <authorList>
            <person name="Kyrpides N."/>
        </authorList>
    </citation>
    <scope>NUCLEOTIDE SEQUENCE [LARGE SCALE GENOMIC DNA]</scope>
    <source>
        <strain evidence="16 17">DSM 13558</strain>
    </source>
</reference>
<evidence type="ECO:0000256" key="14">
    <source>
        <dbReference type="ARBA" id="ARBA00076472"/>
    </source>
</evidence>
<dbReference type="EC" id="1.1.1.286" evidence="12"/>
<keyword evidence="6" id="KW-0520">NAD</keyword>
<evidence type="ECO:0000313" key="17">
    <source>
        <dbReference type="Proteomes" id="UP000315343"/>
    </source>
</evidence>
<dbReference type="Pfam" id="PF00180">
    <property type="entry name" value="Iso_dh"/>
    <property type="match status" value="1"/>
</dbReference>
<evidence type="ECO:0000256" key="5">
    <source>
        <dbReference type="ARBA" id="ARBA00023002"/>
    </source>
</evidence>
<evidence type="ECO:0000256" key="11">
    <source>
        <dbReference type="ARBA" id="ARBA00063123"/>
    </source>
</evidence>
<keyword evidence="4" id="KW-0460">Magnesium</keyword>
<evidence type="ECO:0000259" key="15">
    <source>
        <dbReference type="SMART" id="SM01329"/>
    </source>
</evidence>
<dbReference type="GO" id="GO:0046394">
    <property type="term" value="P:carboxylic acid biosynthetic process"/>
    <property type="evidence" value="ECO:0007669"/>
    <property type="project" value="UniProtKB-ARBA"/>
</dbReference>
<dbReference type="GO" id="GO:0006102">
    <property type="term" value="P:isocitrate metabolic process"/>
    <property type="evidence" value="ECO:0007669"/>
    <property type="project" value="TreeGrafter"/>
</dbReference>
<comment type="cofactor">
    <cofactor evidence="1">
        <name>Mg(2+)</name>
        <dbReference type="ChEBI" id="CHEBI:18420"/>
    </cofactor>
</comment>
<evidence type="ECO:0000313" key="16">
    <source>
        <dbReference type="EMBL" id="TWH81781.1"/>
    </source>
</evidence>
<dbReference type="PROSITE" id="PS00470">
    <property type="entry name" value="IDH_IMDH"/>
    <property type="match status" value="1"/>
</dbReference>
<protein>
    <recommendedName>
        <fullName evidence="13">Isocitrate/homoisocitrate dehydrogenase</fullName>
        <ecNumber evidence="12">1.1.1.286</ecNumber>
    </recommendedName>
    <alternativeName>
        <fullName evidence="14">Homoisocitrate dehydrogenase</fullName>
    </alternativeName>
</protein>
<evidence type="ECO:0000256" key="8">
    <source>
        <dbReference type="ARBA" id="ARBA00051094"/>
    </source>
</evidence>
<dbReference type="GO" id="GO:0051287">
    <property type="term" value="F:NAD binding"/>
    <property type="evidence" value="ECO:0007669"/>
    <property type="project" value="InterPro"/>
</dbReference>
<dbReference type="Gene3D" id="3.40.718.10">
    <property type="entry name" value="Isopropylmalate Dehydrogenase"/>
    <property type="match status" value="1"/>
</dbReference>
<evidence type="ECO:0000256" key="12">
    <source>
        <dbReference type="ARBA" id="ARBA00066849"/>
    </source>
</evidence>
<evidence type="ECO:0000256" key="7">
    <source>
        <dbReference type="ARBA" id="ARBA00050979"/>
    </source>
</evidence>
<dbReference type="SUPFAM" id="SSF53659">
    <property type="entry name" value="Isocitrate/Isopropylmalate dehydrogenase-like"/>
    <property type="match status" value="1"/>
</dbReference>
<organism evidence="16 17">
    <name type="scientific">Sedimentibacter saalensis</name>
    <dbReference type="NCBI Taxonomy" id="130788"/>
    <lineage>
        <taxon>Bacteria</taxon>
        <taxon>Bacillati</taxon>
        <taxon>Bacillota</taxon>
        <taxon>Tissierellia</taxon>
        <taxon>Sedimentibacter</taxon>
    </lineage>
</organism>
<sequence>MKRKITLIPGDGIGLEIMHAATEIIDAATDTIEWEENIAGFAAYEKCGELLPKETIESIERNKIAFKGPITTPVGKGFRSINVQLRQKFNLYSNVRPVKSYEGIDALYKDLDLVIVRENSEDLYMGIEYMAKDDVAQSIKVITKGASERIADFAFKVAEKENRSKVTLTHKANIMKLSDGLFLESGRTVSKNYPDIKFEDVIVDAMSMKLVMKPQDYQVIVAPNLYGDILSDMAAGLVGGLGMAPSANIGEETAIFEPVHGSAPDIAGMNIANPTAAILSGIMMLRHIGEDSAALKIENALKKTLKNKKLHTKDIGGNLSTTEFKDEVIKAM</sequence>
<dbReference type="Proteomes" id="UP000315343">
    <property type="component" value="Unassembled WGS sequence"/>
</dbReference>
<comment type="pathway">
    <text evidence="10">Amino-acid biosynthesis; L-lysine biosynthesis via AAA pathway; L-alpha-aminoadipate from 2-oxoglutarate: step 4/5.</text>
</comment>
<dbReference type="InterPro" id="IPR019818">
    <property type="entry name" value="IsoCit/isopropylmalate_DH_CS"/>
</dbReference>
<keyword evidence="3" id="KW-0479">Metal-binding</keyword>
<comment type="catalytic activity">
    <reaction evidence="8">
        <text>(2R,3S)-homoisocitrate + NAD(+) = 2-oxoadipate + CO2 + NADH</text>
        <dbReference type="Rhea" id="RHEA:11900"/>
        <dbReference type="ChEBI" id="CHEBI:15404"/>
        <dbReference type="ChEBI" id="CHEBI:16526"/>
        <dbReference type="ChEBI" id="CHEBI:57499"/>
        <dbReference type="ChEBI" id="CHEBI:57540"/>
        <dbReference type="ChEBI" id="CHEBI:57945"/>
        <dbReference type="EC" id="1.1.1.286"/>
    </reaction>
    <physiologicalReaction direction="left-to-right" evidence="8">
        <dbReference type="Rhea" id="RHEA:11901"/>
    </physiologicalReaction>
</comment>
<evidence type="ECO:0000256" key="9">
    <source>
        <dbReference type="ARBA" id="ARBA00054060"/>
    </source>
</evidence>
<keyword evidence="5" id="KW-0560">Oxidoreductase</keyword>
<gene>
    <name evidence="16" type="ORF">LY60_01538</name>
</gene>
<dbReference type="AlphaFoldDB" id="A0A562JF31"/>
<dbReference type="RefSeq" id="WP_145082004.1">
    <property type="nucleotide sequence ID" value="NZ_VLKH01000003.1"/>
</dbReference>
<evidence type="ECO:0000256" key="6">
    <source>
        <dbReference type="ARBA" id="ARBA00023027"/>
    </source>
</evidence>
<dbReference type="GO" id="GO:0000287">
    <property type="term" value="F:magnesium ion binding"/>
    <property type="evidence" value="ECO:0007669"/>
    <property type="project" value="InterPro"/>
</dbReference>
<dbReference type="InterPro" id="IPR024084">
    <property type="entry name" value="IsoPropMal-DH-like_dom"/>
</dbReference>
<comment type="similarity">
    <text evidence="2">Belongs to the isocitrate and isopropylmalate dehydrogenases family.</text>
</comment>
<dbReference type="OrthoDB" id="9806254at2"/>
<comment type="catalytic activity">
    <reaction evidence="7">
        <text>D-threo-isocitrate + NAD(+) = 2-oxoglutarate + CO2 + NADH</text>
        <dbReference type="Rhea" id="RHEA:23632"/>
        <dbReference type="ChEBI" id="CHEBI:15562"/>
        <dbReference type="ChEBI" id="CHEBI:16526"/>
        <dbReference type="ChEBI" id="CHEBI:16810"/>
        <dbReference type="ChEBI" id="CHEBI:57540"/>
        <dbReference type="ChEBI" id="CHEBI:57945"/>
        <dbReference type="EC" id="1.1.1.286"/>
    </reaction>
    <physiologicalReaction direction="left-to-right" evidence="7">
        <dbReference type="Rhea" id="RHEA:23633"/>
    </physiologicalReaction>
</comment>
<feature type="domain" description="Isopropylmalate dehydrogenase-like" evidence="15">
    <location>
        <begin position="4"/>
        <end position="328"/>
    </location>
</feature>
<proteinExistence type="inferred from homology"/>
<comment type="caution">
    <text evidence="16">The sequence shown here is derived from an EMBL/GenBank/DDBJ whole genome shotgun (WGS) entry which is preliminary data.</text>
</comment>
<comment type="function">
    <text evidence="9">Catalyzes the NAD(+)-dependent oxidative decarboxylation of homoisocitrate to 2-oxoadipate (alpha-ketoadipate), a reaction involved in lysine biosynthesis through the alpha-aminoadipate pathway. In addition, has high activity with isocitrate, but is inactive with 3-isopropylmalate.</text>
</comment>
<dbReference type="FunFam" id="3.40.718.10:FF:000019">
    <property type="entry name" value="Homoisocitrate dehydrogenase"/>
    <property type="match status" value="1"/>
</dbReference>
<evidence type="ECO:0000256" key="3">
    <source>
        <dbReference type="ARBA" id="ARBA00022723"/>
    </source>
</evidence>
<evidence type="ECO:0000256" key="1">
    <source>
        <dbReference type="ARBA" id="ARBA00001946"/>
    </source>
</evidence>